<comment type="caution">
    <text evidence="1">The sequence shown here is derived from an EMBL/GenBank/DDBJ whole genome shotgun (WGS) entry which is preliminary data.</text>
</comment>
<feature type="non-terminal residue" evidence="1">
    <location>
        <position position="43"/>
    </location>
</feature>
<accession>A0A392QLP4</accession>
<reference evidence="1 2" key="1">
    <citation type="journal article" date="2018" name="Front. Plant Sci.">
        <title>Red Clover (Trifolium pratense) and Zigzag Clover (T. medium) - A Picture of Genomic Similarities and Differences.</title>
        <authorList>
            <person name="Dluhosova J."/>
            <person name="Istvanek J."/>
            <person name="Nedelnik J."/>
            <person name="Repkova J."/>
        </authorList>
    </citation>
    <scope>NUCLEOTIDE SEQUENCE [LARGE SCALE GENOMIC DNA]</scope>
    <source>
        <strain evidence="2">cv. 10/8</strain>
        <tissue evidence="1">Leaf</tissue>
    </source>
</reference>
<dbReference type="EMBL" id="LXQA010144077">
    <property type="protein sequence ID" value="MCI24879.1"/>
    <property type="molecule type" value="Genomic_DNA"/>
</dbReference>
<dbReference type="AlphaFoldDB" id="A0A392QLP4"/>
<name>A0A392QLP4_9FABA</name>
<protein>
    <submittedName>
        <fullName evidence="1">Uncharacterized protein</fullName>
    </submittedName>
</protein>
<sequence length="43" mass="5163">MGEWNNNVWCWNLQWVRPREVEEMVQEAELVLHISSAVLQQLP</sequence>
<proteinExistence type="predicted"/>
<keyword evidence="2" id="KW-1185">Reference proteome</keyword>
<evidence type="ECO:0000313" key="1">
    <source>
        <dbReference type="EMBL" id="MCI24879.1"/>
    </source>
</evidence>
<dbReference type="Proteomes" id="UP000265520">
    <property type="component" value="Unassembled WGS sequence"/>
</dbReference>
<organism evidence="1 2">
    <name type="scientific">Trifolium medium</name>
    <dbReference type="NCBI Taxonomy" id="97028"/>
    <lineage>
        <taxon>Eukaryota</taxon>
        <taxon>Viridiplantae</taxon>
        <taxon>Streptophyta</taxon>
        <taxon>Embryophyta</taxon>
        <taxon>Tracheophyta</taxon>
        <taxon>Spermatophyta</taxon>
        <taxon>Magnoliopsida</taxon>
        <taxon>eudicotyledons</taxon>
        <taxon>Gunneridae</taxon>
        <taxon>Pentapetalae</taxon>
        <taxon>rosids</taxon>
        <taxon>fabids</taxon>
        <taxon>Fabales</taxon>
        <taxon>Fabaceae</taxon>
        <taxon>Papilionoideae</taxon>
        <taxon>50 kb inversion clade</taxon>
        <taxon>NPAAA clade</taxon>
        <taxon>Hologalegina</taxon>
        <taxon>IRL clade</taxon>
        <taxon>Trifolieae</taxon>
        <taxon>Trifolium</taxon>
    </lineage>
</organism>
<evidence type="ECO:0000313" key="2">
    <source>
        <dbReference type="Proteomes" id="UP000265520"/>
    </source>
</evidence>